<evidence type="ECO:0000313" key="2">
    <source>
        <dbReference type="EMBL" id="WZU62510.1"/>
    </source>
</evidence>
<accession>A0AAN0M048</accession>
<organism evidence="2 3">
    <name type="scientific">Yoonia algicola</name>
    <dbReference type="NCBI Taxonomy" id="3137368"/>
    <lineage>
        <taxon>Bacteria</taxon>
        <taxon>Pseudomonadati</taxon>
        <taxon>Pseudomonadota</taxon>
        <taxon>Alphaproteobacteria</taxon>
        <taxon>Rhodobacterales</taxon>
        <taxon>Paracoccaceae</taxon>
        <taxon>Yoonia</taxon>
    </lineage>
</organism>
<dbReference type="Proteomes" id="UP001451782">
    <property type="component" value="Chromosome"/>
</dbReference>
<dbReference type="KEGG" id="yag:AABB28_11470"/>
<dbReference type="CDD" id="cd07344">
    <property type="entry name" value="M48_yhfN_like"/>
    <property type="match status" value="1"/>
</dbReference>
<dbReference type="AlphaFoldDB" id="A0AAN0M048"/>
<keyword evidence="2" id="KW-0482">Metalloprotease</keyword>
<evidence type="ECO:0000313" key="3">
    <source>
        <dbReference type="Proteomes" id="UP001451782"/>
    </source>
</evidence>
<dbReference type="Gene3D" id="3.30.2010.10">
    <property type="entry name" value="Metalloproteases ('zincins'), catalytic domain"/>
    <property type="match status" value="1"/>
</dbReference>
<proteinExistence type="predicted"/>
<reference evidence="2 3" key="1">
    <citation type="submission" date="2024-04" db="EMBL/GenBank/DDBJ databases">
        <title>Phylogenomic analyses of a clade within the roseobacter group suggest taxonomic reassignments of species of the genera Aestuariivita, Citreicella, Loktanella, Nautella, Pelagibaca, Ruegeria, Thalassobius, Thiobacimonas and Tropicibacter, and the proposal o.</title>
        <authorList>
            <person name="Jeon C.O."/>
        </authorList>
    </citation>
    <scope>NUCLEOTIDE SEQUENCE [LARGE SCALE GENOMIC DNA]</scope>
    <source>
        <strain evidence="2 3">G8-12</strain>
    </source>
</reference>
<dbReference type="EMBL" id="CP151762">
    <property type="protein sequence ID" value="WZU62510.1"/>
    <property type="molecule type" value="Genomic_DNA"/>
</dbReference>
<dbReference type="PANTHER" id="PTHR30399:SF1">
    <property type="entry name" value="UTP PYROPHOSPHATASE"/>
    <property type="match status" value="1"/>
</dbReference>
<dbReference type="Pfam" id="PF01863">
    <property type="entry name" value="YgjP-like"/>
    <property type="match status" value="1"/>
</dbReference>
<evidence type="ECO:0000259" key="1">
    <source>
        <dbReference type="Pfam" id="PF01863"/>
    </source>
</evidence>
<dbReference type="InterPro" id="IPR053136">
    <property type="entry name" value="UTP_pyrophosphatase-like"/>
</dbReference>
<dbReference type="GO" id="GO:0008237">
    <property type="term" value="F:metallopeptidase activity"/>
    <property type="evidence" value="ECO:0007669"/>
    <property type="project" value="UniProtKB-KW"/>
</dbReference>
<dbReference type="EC" id="3.4.-.-" evidence="2"/>
<dbReference type="PANTHER" id="PTHR30399">
    <property type="entry name" value="UNCHARACTERIZED PROTEIN YGJP"/>
    <property type="match status" value="1"/>
</dbReference>
<dbReference type="InterPro" id="IPR002725">
    <property type="entry name" value="YgjP-like_metallopeptidase"/>
</dbReference>
<name>A0AAN0M048_9RHOB</name>
<protein>
    <submittedName>
        <fullName evidence="2">SprT family zinc-dependent metalloprotease</fullName>
        <ecNumber evidence="2">3.4.-.-</ecNumber>
    </submittedName>
</protein>
<keyword evidence="3" id="KW-1185">Reference proteome</keyword>
<dbReference type="RefSeq" id="WP_342068913.1">
    <property type="nucleotide sequence ID" value="NZ_CP151762.1"/>
</dbReference>
<keyword evidence="2" id="KW-0645">Protease</keyword>
<sequence>MKTKKVDMGRHTLKGNPPIEVVLRRSVRAKRLSLRVSRLDGRVTLTLPRFAPEREGIAFLRAKELWLRGHLEDMRPAMVAQVGQSVPVRGVAMPIVVGAGKRARIAEDCIEVTAGALAAAQTRALLRHAARDALAQASDRYAQQLGKTYTRLSIRDTRSRWGSCSSTGALMYSWRLIMAPPAVLDYVAAHEVAHLVEMNHQPAFWSVVAKLCPDYAQHRQWLRDEGDKLHRIVFED</sequence>
<feature type="domain" description="YgjP-like metallopeptidase" evidence="1">
    <location>
        <begin position="30"/>
        <end position="224"/>
    </location>
</feature>
<gene>
    <name evidence="2" type="ORF">AABB28_11470</name>
</gene>
<keyword evidence="2" id="KW-0378">Hydrolase</keyword>